<proteinExistence type="predicted"/>
<evidence type="ECO:0000256" key="5">
    <source>
        <dbReference type="ARBA" id="ARBA00059651"/>
    </source>
</evidence>
<dbReference type="SUPFAM" id="SSF51206">
    <property type="entry name" value="cAMP-binding domain-like"/>
    <property type="match status" value="2"/>
</dbReference>
<keyword evidence="3" id="KW-0547">Nucleotide-binding</keyword>
<keyword evidence="4" id="KW-0114">cAMP</keyword>
<dbReference type="Pfam" id="PF00027">
    <property type="entry name" value="cNMP_binding"/>
    <property type="match status" value="1"/>
</dbReference>
<dbReference type="PANTHER" id="PTHR23011:SF43">
    <property type="entry name" value="CYCLIC NUCLEOTIDE-BINDING DOMAIN-CONTAINING PROTEIN 2"/>
    <property type="match status" value="1"/>
</dbReference>
<dbReference type="GO" id="GO:0030552">
    <property type="term" value="F:cAMP binding"/>
    <property type="evidence" value="ECO:0007669"/>
    <property type="project" value="TreeGrafter"/>
</dbReference>
<protein>
    <recommendedName>
        <fullName evidence="6">Cyclic nucleotide-binding domain-containing protein 2</fullName>
    </recommendedName>
</protein>
<sequence length="811" mass="92500">MSTVHLYPPNNGFMSPLEKFRRAASIVRMFASVCLALRRYTMEGFDIESIRVGERLAIQRGEADGNAFSEISFNTLDFKTNYEFTWPRFAKRAIEKKPCDRTEKDIEVICRLMRGLVSFRKYTPPMQKLLSKIIRYTKFGRRRVVVRKGHRGESLYFIFSGSVSVVLDKDEESVFVKQEVITLTKGSCFGEIALIEGRNATRQATVVCSSEAEFLVVDKYDFDTNGLKEHSVSEQNFRLDVFREHALLKKWSEENLYKLSRVSRNEEFVHGRVVVEDSRKNAFLWMVTQGVCNVLRVVNLSNCTKYQQLFLAKDNAQDILFSQTGDPLLTKKLSKTEIDRLKRQLSGEVVTSLALEESMMKRQIAKTSSGRADFQRKSSLDTKWISESEMLTDDEVPVGIFMRIDAIRPGDVFGLENLYVRGPNPKYALVSGGCKVIQIPKSLFIQFANEKIIKTLLLEKEYQNDNELCQMYLKQNQWAGFKNIVLEETIADQKMANRPFEDSLRRHKRIEFTPTRVFDRRKAILRPQSCMPRMMAKGASDTMHMRSGKPRLIKSAKPSTRSNKQLQAIETEYDDEHEVIESSEPLQLRKDSAESLTQVSSQVKSKPRVHITSSKENMGNTNPPQISIIKKTKRNVHEKPTPVEGTTVANIERPEKVKSCLSRPGSRTGTSNVQRSGQVNIQMAKQNFRTGTSNTEGSLRSQQHDRIQRPVSSTAERVSIGRMSESASRSITPSPKGNQGQVTKPGSGPNTQTAARSKNRKERPMPVSRNNVDYKVERSNLFARTSKCTVQLVKMIQTPSYQEKMKRLVLQ</sequence>
<feature type="region of interest" description="Disordered" evidence="7">
    <location>
        <begin position="597"/>
        <end position="767"/>
    </location>
</feature>
<feature type="compositionally biased region" description="Polar residues" evidence="7">
    <location>
        <begin position="665"/>
        <end position="701"/>
    </location>
</feature>
<dbReference type="InterPro" id="IPR014710">
    <property type="entry name" value="RmlC-like_jellyroll"/>
</dbReference>
<dbReference type="AlphaFoldDB" id="A0A8S4N0N6"/>
<organism evidence="9 10">
    <name type="scientific">Owenia fusiformis</name>
    <name type="common">Polychaete worm</name>
    <dbReference type="NCBI Taxonomy" id="6347"/>
    <lineage>
        <taxon>Eukaryota</taxon>
        <taxon>Metazoa</taxon>
        <taxon>Spiralia</taxon>
        <taxon>Lophotrochozoa</taxon>
        <taxon>Annelida</taxon>
        <taxon>Polychaeta</taxon>
        <taxon>Sedentaria</taxon>
        <taxon>Canalipalpata</taxon>
        <taxon>Sabellida</taxon>
        <taxon>Oweniida</taxon>
        <taxon>Oweniidae</taxon>
        <taxon>Owenia</taxon>
    </lineage>
</organism>
<dbReference type="SMART" id="SM00100">
    <property type="entry name" value="cNMP"/>
    <property type="match status" value="1"/>
</dbReference>
<dbReference type="PROSITE" id="PS50042">
    <property type="entry name" value="CNMP_BINDING_3"/>
    <property type="match status" value="1"/>
</dbReference>
<dbReference type="InterPro" id="IPR018488">
    <property type="entry name" value="cNMP-bd_CS"/>
</dbReference>
<keyword evidence="10" id="KW-1185">Reference proteome</keyword>
<dbReference type="GO" id="GO:0005829">
    <property type="term" value="C:cytosol"/>
    <property type="evidence" value="ECO:0007669"/>
    <property type="project" value="UniProtKB-SubCell"/>
</dbReference>
<evidence type="ECO:0000256" key="2">
    <source>
        <dbReference type="ARBA" id="ARBA00022490"/>
    </source>
</evidence>
<evidence type="ECO:0000256" key="3">
    <source>
        <dbReference type="ARBA" id="ARBA00022741"/>
    </source>
</evidence>
<dbReference type="EMBL" id="CAIIXF020000001">
    <property type="protein sequence ID" value="CAH1774814.1"/>
    <property type="molecule type" value="Genomic_DNA"/>
</dbReference>
<dbReference type="CDD" id="cd00038">
    <property type="entry name" value="CAP_ED"/>
    <property type="match status" value="1"/>
</dbReference>
<name>A0A8S4N0N6_OWEFU</name>
<feature type="domain" description="Cyclic nucleotide-binding" evidence="8">
    <location>
        <begin position="118"/>
        <end position="222"/>
    </location>
</feature>
<feature type="compositionally biased region" description="Polar residues" evidence="7">
    <location>
        <begin position="725"/>
        <end position="756"/>
    </location>
</feature>
<dbReference type="GO" id="GO:0007283">
    <property type="term" value="P:spermatogenesis"/>
    <property type="evidence" value="ECO:0007669"/>
    <property type="project" value="TreeGrafter"/>
</dbReference>
<feature type="compositionally biased region" description="Polar residues" evidence="7">
    <location>
        <begin position="611"/>
        <end position="625"/>
    </location>
</feature>
<dbReference type="PROSITE" id="PS00889">
    <property type="entry name" value="CNMP_BINDING_2"/>
    <property type="match status" value="1"/>
</dbReference>
<gene>
    <name evidence="9" type="ORF">OFUS_LOCUS2195</name>
</gene>
<evidence type="ECO:0000256" key="1">
    <source>
        <dbReference type="ARBA" id="ARBA00004514"/>
    </source>
</evidence>
<keyword evidence="2" id="KW-0963">Cytoplasm</keyword>
<dbReference type="InterPro" id="IPR000595">
    <property type="entry name" value="cNMP-bd_dom"/>
</dbReference>
<evidence type="ECO:0000313" key="9">
    <source>
        <dbReference type="EMBL" id="CAH1774814.1"/>
    </source>
</evidence>
<comment type="function">
    <text evidence="5">Essential for male fertility. Plays an important role in spermatogenesis and regulates sperm motility by controlling the development of the flagellar bending of sperm.</text>
</comment>
<evidence type="ECO:0000256" key="7">
    <source>
        <dbReference type="SAM" id="MobiDB-lite"/>
    </source>
</evidence>
<evidence type="ECO:0000256" key="4">
    <source>
        <dbReference type="ARBA" id="ARBA00023149"/>
    </source>
</evidence>
<accession>A0A8S4N0N6</accession>
<dbReference type="OrthoDB" id="166212at2759"/>
<dbReference type="InterPro" id="IPR018490">
    <property type="entry name" value="cNMP-bd_dom_sf"/>
</dbReference>
<comment type="caution">
    <text evidence="9">The sequence shown here is derived from an EMBL/GenBank/DDBJ whole genome shotgun (WGS) entry which is preliminary data.</text>
</comment>
<dbReference type="FunFam" id="2.60.120.10:FF:000083">
    <property type="entry name" value="Cyclic nucleotide binding domain containing 2"/>
    <property type="match status" value="1"/>
</dbReference>
<dbReference type="Proteomes" id="UP000749559">
    <property type="component" value="Unassembled WGS sequence"/>
</dbReference>
<comment type="subcellular location">
    <subcellularLocation>
        <location evidence="1">Cytoplasm</location>
        <location evidence="1">Cytosol</location>
    </subcellularLocation>
</comment>
<dbReference type="Gene3D" id="2.60.120.10">
    <property type="entry name" value="Jelly Rolls"/>
    <property type="match status" value="2"/>
</dbReference>
<evidence type="ECO:0000313" key="10">
    <source>
        <dbReference type="Proteomes" id="UP000749559"/>
    </source>
</evidence>
<reference evidence="9" key="1">
    <citation type="submission" date="2022-03" db="EMBL/GenBank/DDBJ databases">
        <authorList>
            <person name="Martin C."/>
        </authorList>
    </citation>
    <scope>NUCLEOTIDE SEQUENCE</scope>
</reference>
<dbReference type="PANTHER" id="PTHR23011">
    <property type="entry name" value="CYCLIC NUCLEOTIDE-BINDING DOMAIN CONTAINING PROTEIN"/>
    <property type="match status" value="1"/>
</dbReference>
<evidence type="ECO:0000259" key="8">
    <source>
        <dbReference type="PROSITE" id="PS50042"/>
    </source>
</evidence>
<evidence type="ECO:0000256" key="6">
    <source>
        <dbReference type="ARBA" id="ARBA00072573"/>
    </source>
</evidence>